<dbReference type="InterPro" id="IPR018490">
    <property type="entry name" value="cNMP-bd_dom_sf"/>
</dbReference>
<keyword evidence="3" id="KW-0804">Transcription</keyword>
<evidence type="ECO:0000259" key="4">
    <source>
        <dbReference type="PROSITE" id="PS50042"/>
    </source>
</evidence>
<dbReference type="PROSITE" id="PS51063">
    <property type="entry name" value="HTH_CRP_2"/>
    <property type="match status" value="1"/>
</dbReference>
<evidence type="ECO:0000256" key="2">
    <source>
        <dbReference type="ARBA" id="ARBA00023125"/>
    </source>
</evidence>
<dbReference type="SUPFAM" id="SSF51206">
    <property type="entry name" value="cAMP-binding domain-like"/>
    <property type="match status" value="1"/>
</dbReference>
<dbReference type="SMART" id="SM00100">
    <property type="entry name" value="cNMP"/>
    <property type="match status" value="1"/>
</dbReference>
<evidence type="ECO:0000256" key="3">
    <source>
        <dbReference type="ARBA" id="ARBA00023163"/>
    </source>
</evidence>
<comment type="caution">
    <text evidence="6">The sequence shown here is derived from an EMBL/GenBank/DDBJ whole genome shotgun (WGS) entry which is preliminary data.</text>
</comment>
<dbReference type="InterPro" id="IPR014710">
    <property type="entry name" value="RmlC-like_jellyroll"/>
</dbReference>
<dbReference type="PROSITE" id="PS50042">
    <property type="entry name" value="CNMP_BINDING_3"/>
    <property type="match status" value="1"/>
</dbReference>
<dbReference type="SUPFAM" id="SSF46785">
    <property type="entry name" value="Winged helix' DNA-binding domain"/>
    <property type="match status" value="1"/>
</dbReference>
<evidence type="ECO:0000259" key="5">
    <source>
        <dbReference type="PROSITE" id="PS51063"/>
    </source>
</evidence>
<reference evidence="7" key="1">
    <citation type="journal article" date="2019" name="Int. J. Syst. Evol. Microbiol.">
        <title>The Global Catalogue of Microorganisms (GCM) 10K type strain sequencing project: providing services to taxonomists for standard genome sequencing and annotation.</title>
        <authorList>
            <consortium name="The Broad Institute Genomics Platform"/>
            <consortium name="The Broad Institute Genome Sequencing Center for Infectious Disease"/>
            <person name="Wu L."/>
            <person name="Ma J."/>
        </authorList>
    </citation>
    <scope>NUCLEOTIDE SEQUENCE [LARGE SCALE GENOMIC DNA]</scope>
    <source>
        <strain evidence="7">NBRC 107710</strain>
    </source>
</reference>
<organism evidence="6 7">
    <name type="scientific">Methylobacterium brachythecii</name>
    <dbReference type="NCBI Taxonomy" id="1176177"/>
    <lineage>
        <taxon>Bacteria</taxon>
        <taxon>Pseudomonadati</taxon>
        <taxon>Pseudomonadota</taxon>
        <taxon>Alphaproteobacteria</taxon>
        <taxon>Hyphomicrobiales</taxon>
        <taxon>Methylobacteriaceae</taxon>
        <taxon>Methylobacterium</taxon>
    </lineage>
</organism>
<dbReference type="InterPro" id="IPR036388">
    <property type="entry name" value="WH-like_DNA-bd_sf"/>
</dbReference>
<gene>
    <name evidence="6" type="ORF">GCM10007884_41360</name>
</gene>
<evidence type="ECO:0000256" key="1">
    <source>
        <dbReference type="ARBA" id="ARBA00023015"/>
    </source>
</evidence>
<dbReference type="Proteomes" id="UP001156881">
    <property type="component" value="Unassembled WGS sequence"/>
</dbReference>
<keyword evidence="7" id="KW-1185">Reference proteome</keyword>
<dbReference type="EMBL" id="BSPG01000034">
    <property type="protein sequence ID" value="GLS46145.1"/>
    <property type="molecule type" value="Genomic_DNA"/>
</dbReference>
<keyword evidence="2" id="KW-0238">DNA-binding</keyword>
<dbReference type="PANTHER" id="PTHR24567:SF68">
    <property type="entry name" value="DNA-BINDING TRANSCRIPTIONAL DUAL REGULATOR CRP"/>
    <property type="match status" value="1"/>
</dbReference>
<dbReference type="InterPro" id="IPR050397">
    <property type="entry name" value="Env_Response_Regulators"/>
</dbReference>
<dbReference type="InterPro" id="IPR000595">
    <property type="entry name" value="cNMP-bd_dom"/>
</dbReference>
<sequence length="261" mass="28385">MQPIPVRTETAHLSSGLSLPTCFGGTTSPMEAFPQPAGPRPLLEGLSESERNQVLERGRRRVLYRGATLFTQETPNDGIWLIETGRIRVFYAAPTGREITLAYWYPGNFVGGPEVFGTGTHSWSGMAASNSTVLHLPGTALRQLVTKIPSLAFGIIDGLTFKGRCYSALAQMLGTRSITDRLAFLLMHLSGLYGVEEDGGILIAADFTHADLAHMVGATRQWVTISLKRFAEQGIVSTKRSQILIQRPDILARMPGGKDDA</sequence>
<dbReference type="Gene3D" id="1.10.10.10">
    <property type="entry name" value="Winged helix-like DNA-binding domain superfamily/Winged helix DNA-binding domain"/>
    <property type="match status" value="1"/>
</dbReference>
<dbReference type="InterPro" id="IPR036390">
    <property type="entry name" value="WH_DNA-bd_sf"/>
</dbReference>
<evidence type="ECO:0008006" key="8">
    <source>
        <dbReference type="Google" id="ProtNLM"/>
    </source>
</evidence>
<dbReference type="CDD" id="cd00038">
    <property type="entry name" value="CAP_ED"/>
    <property type="match status" value="1"/>
</dbReference>
<name>A0ABQ6D7X9_9HYPH</name>
<keyword evidence="1" id="KW-0805">Transcription regulation</keyword>
<dbReference type="Gene3D" id="2.60.120.10">
    <property type="entry name" value="Jelly Rolls"/>
    <property type="match status" value="1"/>
</dbReference>
<proteinExistence type="predicted"/>
<feature type="domain" description="Cyclic nucleotide-binding" evidence="4">
    <location>
        <begin position="42"/>
        <end position="145"/>
    </location>
</feature>
<dbReference type="PANTHER" id="PTHR24567">
    <property type="entry name" value="CRP FAMILY TRANSCRIPTIONAL REGULATORY PROTEIN"/>
    <property type="match status" value="1"/>
</dbReference>
<dbReference type="SMART" id="SM00419">
    <property type="entry name" value="HTH_CRP"/>
    <property type="match status" value="1"/>
</dbReference>
<accession>A0ABQ6D7X9</accession>
<dbReference type="InterPro" id="IPR012318">
    <property type="entry name" value="HTH_CRP"/>
</dbReference>
<protein>
    <recommendedName>
        <fullName evidence="8">Crp/Fnr family transcriptional regulator</fullName>
    </recommendedName>
</protein>
<dbReference type="Pfam" id="PF00027">
    <property type="entry name" value="cNMP_binding"/>
    <property type="match status" value="1"/>
</dbReference>
<feature type="domain" description="HTH crp-type" evidence="5">
    <location>
        <begin position="176"/>
        <end position="249"/>
    </location>
</feature>
<dbReference type="Pfam" id="PF13545">
    <property type="entry name" value="HTH_Crp_2"/>
    <property type="match status" value="1"/>
</dbReference>
<evidence type="ECO:0000313" key="7">
    <source>
        <dbReference type="Proteomes" id="UP001156881"/>
    </source>
</evidence>
<evidence type="ECO:0000313" key="6">
    <source>
        <dbReference type="EMBL" id="GLS46145.1"/>
    </source>
</evidence>